<dbReference type="Gene3D" id="2.130.10.10">
    <property type="entry name" value="YVTN repeat-like/Quinoprotein amine dehydrogenase"/>
    <property type="match status" value="1"/>
</dbReference>
<dbReference type="Gene3D" id="2.160.20.80">
    <property type="entry name" value="E3 ubiquitin-protein ligase SopA"/>
    <property type="match status" value="1"/>
</dbReference>
<evidence type="ECO:0000313" key="3">
    <source>
        <dbReference type="EMBL" id="CAI9936317.1"/>
    </source>
</evidence>
<evidence type="ECO:0000256" key="1">
    <source>
        <dbReference type="SAM" id="Coils"/>
    </source>
</evidence>
<dbReference type="InterPro" id="IPR027417">
    <property type="entry name" value="P-loop_NTPase"/>
</dbReference>
<sequence length="1299" mass="150903">MGCASSLSNQNAKNSSKILREQDMLVIKDVNTDLQANQLLSELQSALDSGDAVKQKSLIFDINQKSLSYSQQCANPVQVFTKILDQIPLLSCPYLQKQLAHASQLYLHQVFNKTKVSQIQKQNWLEKVKQLQNSVSASVNANELQFELECICSCAKLLGTGKNDLSSSVLEYAKLIANGILDAEHKDVLQAGKEIIAKICGHKSEKMDEMWVLAVMTNYYTQFLSQTKPDLITGILDQLQEQNDWHVIFAGIDAIETFLEEHNQQIEHIVKLLTQFSHFKQGPNSWKIRDRVAQLCIRNATTQNPVDQLMQIYLDMIAHEENKTVQTTLKNADYIQNQKKKLQESWEKSKNKQDEELQECGKQLQEIQKYLDNNKIGVSTEEYQKYEERKIEILNTIQFTNQIHQLMDVKSKVLEQLYNSVVNQEVQLTNLQQRLNIVDKQVNGRMDQELVTSIFDYYKQESVNWQTRLSMYIPENGVRDSADINNVSKIVDVDQMVMKFITDPQLKSMLIQGGAGTGKTIFCQYLIAKLLDQRQIVPIYVNLPQLQNWQTQMIEETLAEMKLSQIEVQSLQSSNMQFLFVIDGFDEVQCTKNLHQLNHLLNWNCKTLFTCRSSHIAGDSNYQRYFIPSQLDRSVAFTEVVLVHFNDQQVNDYLKRFVQKKQNKWSWEVYRTHIDSIPGLLQLVQNPFVLSMIVSVLPQLVSKRNKNQSNEKLISLDLYEEFAQHWFETEEERMFNNNVNTEIYNLKTEYEKYALKLATKMTDSLKTIVEYKTTDTSSQWSEFFNQKNKQLETVRRGVPLNVTSKFYSFIHKSIQEYFAAKNGVKQVQWLITNTTEALTCSFNNNLISDKGVFQFFNENIVRNITFKNQLYQIIEISKTDARVSIAAANAITILNMANESFQYMNFQNIKIPGANLSSAMMLGADFTGANLQNVDFQQAWLENAILKNANMDNVQFGQQKYLKKVFSVQFSQNGEYFVCSNQEYLYSLYNTQQQNIICQYKPEQSCQSTMYVQFCSNNIIIMKKNQLDVMSIKDFKLIKSYQFKNKINGVYSKNFKYLLQRCDDSIKIYSTDDYSLIKEIQFKEDINKTCFSFNCKYILCLSYNAIYILEFEQGELVHKIDKPTQFGYRYNKVLTNLDDTLLIYSLIESNKIYILNMSTFEPVVILQDSKENITALLISNNGKYLVAGDYKCKAVSYIYGKLNIFNQSKALMLIMQEQQTLALVKIIKPLFRLVLMISSSLLLSTLHYYQSNIQVIILVWRKDLFYIIMIKNISFQLIEMKIYYVGMHLMVHVLYQNQQ</sequence>
<feature type="domain" description="NACHT" evidence="2">
    <location>
        <begin position="509"/>
        <end position="659"/>
    </location>
</feature>
<proteinExistence type="predicted"/>
<dbReference type="SUPFAM" id="SSF141571">
    <property type="entry name" value="Pentapeptide repeat-like"/>
    <property type="match status" value="1"/>
</dbReference>
<dbReference type="InterPro" id="IPR016024">
    <property type="entry name" value="ARM-type_fold"/>
</dbReference>
<accession>A0AA86PIJ3</accession>
<comment type="caution">
    <text evidence="3">The sequence shown here is derived from an EMBL/GenBank/DDBJ whole genome shotgun (WGS) entry which is preliminary data.</text>
</comment>
<dbReference type="Pfam" id="PF05729">
    <property type="entry name" value="NACHT"/>
    <property type="match status" value="1"/>
</dbReference>
<dbReference type="SUPFAM" id="SSF52540">
    <property type="entry name" value="P-loop containing nucleoside triphosphate hydrolases"/>
    <property type="match status" value="1"/>
</dbReference>
<reference evidence="3" key="1">
    <citation type="submission" date="2023-06" db="EMBL/GenBank/DDBJ databases">
        <authorList>
            <person name="Kurt Z."/>
        </authorList>
    </citation>
    <scope>NUCLEOTIDE SEQUENCE</scope>
</reference>
<protein>
    <submittedName>
        <fullName evidence="3">Pentapeptide repeats-containing protein</fullName>
    </submittedName>
    <submittedName>
        <fullName evidence="4">Pentapeptide_repeats-containing protein</fullName>
    </submittedName>
</protein>
<keyword evidence="5" id="KW-1185">Reference proteome</keyword>
<dbReference type="InterPro" id="IPR015943">
    <property type="entry name" value="WD40/YVTN_repeat-like_dom_sf"/>
</dbReference>
<dbReference type="PANTHER" id="PTHR46844">
    <property type="entry name" value="SLR5058 PROTEIN"/>
    <property type="match status" value="1"/>
</dbReference>
<keyword evidence="1" id="KW-0175">Coiled coil</keyword>
<dbReference type="PANTHER" id="PTHR46844:SF1">
    <property type="entry name" value="SLR5058 PROTEIN"/>
    <property type="match status" value="1"/>
</dbReference>
<dbReference type="InterPro" id="IPR036322">
    <property type="entry name" value="WD40_repeat_dom_sf"/>
</dbReference>
<dbReference type="EMBL" id="CATOUU010000635">
    <property type="protein sequence ID" value="CAI9936317.1"/>
    <property type="molecule type" value="Genomic_DNA"/>
</dbReference>
<organism evidence="3">
    <name type="scientific">Hexamita inflata</name>
    <dbReference type="NCBI Taxonomy" id="28002"/>
    <lineage>
        <taxon>Eukaryota</taxon>
        <taxon>Metamonada</taxon>
        <taxon>Diplomonadida</taxon>
        <taxon>Hexamitidae</taxon>
        <taxon>Hexamitinae</taxon>
        <taxon>Hexamita</taxon>
    </lineage>
</organism>
<dbReference type="SUPFAM" id="SSF50978">
    <property type="entry name" value="WD40 repeat-like"/>
    <property type="match status" value="1"/>
</dbReference>
<evidence type="ECO:0000313" key="5">
    <source>
        <dbReference type="Proteomes" id="UP001642409"/>
    </source>
</evidence>
<dbReference type="Proteomes" id="UP001642409">
    <property type="component" value="Unassembled WGS sequence"/>
</dbReference>
<dbReference type="Gene3D" id="3.40.50.300">
    <property type="entry name" value="P-loop containing nucleotide triphosphate hydrolases"/>
    <property type="match status" value="1"/>
</dbReference>
<gene>
    <name evidence="3" type="ORF">HINF_LOCUS23962</name>
    <name evidence="4" type="ORF">HINF_LOCUS52956</name>
</gene>
<dbReference type="Pfam" id="PF00805">
    <property type="entry name" value="Pentapeptide"/>
    <property type="match status" value="1"/>
</dbReference>
<name>A0AA86PIJ3_9EUKA</name>
<reference evidence="4 5" key="2">
    <citation type="submission" date="2024-07" db="EMBL/GenBank/DDBJ databases">
        <authorList>
            <person name="Akdeniz Z."/>
        </authorList>
    </citation>
    <scope>NUCLEOTIDE SEQUENCE [LARGE SCALE GENOMIC DNA]</scope>
</reference>
<dbReference type="InterPro" id="IPR007111">
    <property type="entry name" value="NACHT_NTPase"/>
</dbReference>
<feature type="coiled-coil region" evidence="1">
    <location>
        <begin position="414"/>
        <end position="441"/>
    </location>
</feature>
<dbReference type="EMBL" id="CAXDID020000267">
    <property type="protein sequence ID" value="CAL6067299.1"/>
    <property type="molecule type" value="Genomic_DNA"/>
</dbReference>
<dbReference type="InterPro" id="IPR001646">
    <property type="entry name" value="5peptide_repeat"/>
</dbReference>
<evidence type="ECO:0000259" key="2">
    <source>
        <dbReference type="Pfam" id="PF05729"/>
    </source>
</evidence>
<dbReference type="SUPFAM" id="SSF48371">
    <property type="entry name" value="ARM repeat"/>
    <property type="match status" value="1"/>
</dbReference>
<evidence type="ECO:0000313" key="4">
    <source>
        <dbReference type="EMBL" id="CAL6067299.1"/>
    </source>
</evidence>